<dbReference type="InterPro" id="IPR046960">
    <property type="entry name" value="PPR_At4g14850-like_plant"/>
</dbReference>
<keyword evidence="1" id="KW-0677">Repeat</keyword>
<comment type="caution">
    <text evidence="3">The sequence shown here is derived from an EMBL/GenBank/DDBJ whole genome shotgun (WGS) entry which is preliminary data.</text>
</comment>
<evidence type="ECO:0000256" key="1">
    <source>
        <dbReference type="ARBA" id="ARBA00022737"/>
    </source>
</evidence>
<dbReference type="Gramene" id="Psat07G0294400-T1">
    <property type="protein sequence ID" value="KAI5386603.1"/>
    <property type="gene ID" value="KIW84_072944"/>
</dbReference>
<dbReference type="AlphaFoldDB" id="A0A9D4ZXZ7"/>
<organism evidence="3 4">
    <name type="scientific">Pisum sativum</name>
    <name type="common">Garden pea</name>
    <name type="synonym">Lathyrus oleraceus</name>
    <dbReference type="NCBI Taxonomy" id="3888"/>
    <lineage>
        <taxon>Eukaryota</taxon>
        <taxon>Viridiplantae</taxon>
        <taxon>Streptophyta</taxon>
        <taxon>Embryophyta</taxon>
        <taxon>Tracheophyta</taxon>
        <taxon>Spermatophyta</taxon>
        <taxon>Magnoliopsida</taxon>
        <taxon>eudicotyledons</taxon>
        <taxon>Gunneridae</taxon>
        <taxon>Pentapetalae</taxon>
        <taxon>rosids</taxon>
        <taxon>fabids</taxon>
        <taxon>Fabales</taxon>
        <taxon>Fabaceae</taxon>
        <taxon>Papilionoideae</taxon>
        <taxon>50 kb inversion clade</taxon>
        <taxon>NPAAA clade</taxon>
        <taxon>Hologalegina</taxon>
        <taxon>IRL clade</taxon>
        <taxon>Fabeae</taxon>
        <taxon>Lathyrus</taxon>
    </lineage>
</organism>
<feature type="non-terminal residue" evidence="3">
    <location>
        <position position="224"/>
    </location>
</feature>
<sequence length="224" mass="25062">MEEYRNRWEETKREGSKSTEYEAVIRAGPHVRPLQQAHAHLIVTGCHRSRALLTKLLTFSCAAGSIAYTRRLFLSVTNPDSFLFNSLIKASSQHGFSLDTVFFYRRMLFSPHKPSSYTFTSVFKACAHLSALKLGTLLHSHVFVSGYASNPFVQAAIVAFYAKSSALPLARQVFDKMPQRSVVAWNTMISGYEQNGLANEAMTLFHKMNELGVRPDSATFVSVS</sequence>
<evidence type="ECO:0000256" key="2">
    <source>
        <dbReference type="PROSITE-ProRule" id="PRU00708"/>
    </source>
</evidence>
<dbReference type="GO" id="GO:0003723">
    <property type="term" value="F:RNA binding"/>
    <property type="evidence" value="ECO:0007669"/>
    <property type="project" value="InterPro"/>
</dbReference>
<name>A0A9D4ZXZ7_PEA</name>
<gene>
    <name evidence="3" type="ORF">KIW84_072944</name>
</gene>
<dbReference type="InterPro" id="IPR011990">
    <property type="entry name" value="TPR-like_helical_dom_sf"/>
</dbReference>
<dbReference type="EMBL" id="JAMSHJ010000007">
    <property type="protein sequence ID" value="KAI5386603.1"/>
    <property type="molecule type" value="Genomic_DNA"/>
</dbReference>
<proteinExistence type="predicted"/>
<dbReference type="PANTHER" id="PTHR47926">
    <property type="entry name" value="PENTATRICOPEPTIDE REPEAT-CONTAINING PROTEIN"/>
    <property type="match status" value="1"/>
</dbReference>
<dbReference type="Gene3D" id="1.25.40.10">
    <property type="entry name" value="Tetratricopeptide repeat domain"/>
    <property type="match status" value="2"/>
</dbReference>
<feature type="repeat" description="PPR" evidence="2">
    <location>
        <begin position="181"/>
        <end position="215"/>
    </location>
</feature>
<evidence type="ECO:0000313" key="4">
    <source>
        <dbReference type="Proteomes" id="UP001058974"/>
    </source>
</evidence>
<protein>
    <submittedName>
        <fullName evidence="3">Pentatricopeptide repeat-containing protein</fullName>
    </submittedName>
</protein>
<dbReference type="Pfam" id="PF13041">
    <property type="entry name" value="PPR_2"/>
    <property type="match status" value="1"/>
</dbReference>
<dbReference type="PROSITE" id="PS51375">
    <property type="entry name" value="PPR"/>
    <property type="match status" value="1"/>
</dbReference>
<dbReference type="GO" id="GO:0009451">
    <property type="term" value="P:RNA modification"/>
    <property type="evidence" value="ECO:0007669"/>
    <property type="project" value="InterPro"/>
</dbReference>
<keyword evidence="4" id="KW-1185">Reference proteome</keyword>
<reference evidence="3 4" key="1">
    <citation type="journal article" date="2022" name="Nat. Genet.">
        <title>Improved pea reference genome and pan-genome highlight genomic features and evolutionary characteristics.</title>
        <authorList>
            <person name="Yang T."/>
            <person name="Liu R."/>
            <person name="Luo Y."/>
            <person name="Hu S."/>
            <person name="Wang D."/>
            <person name="Wang C."/>
            <person name="Pandey M.K."/>
            <person name="Ge S."/>
            <person name="Xu Q."/>
            <person name="Li N."/>
            <person name="Li G."/>
            <person name="Huang Y."/>
            <person name="Saxena R.K."/>
            <person name="Ji Y."/>
            <person name="Li M."/>
            <person name="Yan X."/>
            <person name="He Y."/>
            <person name="Liu Y."/>
            <person name="Wang X."/>
            <person name="Xiang C."/>
            <person name="Varshney R.K."/>
            <person name="Ding H."/>
            <person name="Gao S."/>
            <person name="Zong X."/>
        </authorList>
    </citation>
    <scope>NUCLEOTIDE SEQUENCE [LARGE SCALE GENOMIC DNA]</scope>
    <source>
        <strain evidence="3 4">cv. Zhongwan 6</strain>
    </source>
</reference>
<dbReference type="FunFam" id="1.25.40.10:FF:000682">
    <property type="entry name" value="Pentatricopeptide repeat-containing protein At3g16610"/>
    <property type="match status" value="1"/>
</dbReference>
<dbReference type="NCBIfam" id="TIGR00756">
    <property type="entry name" value="PPR"/>
    <property type="match status" value="1"/>
</dbReference>
<dbReference type="Proteomes" id="UP001058974">
    <property type="component" value="Chromosome 7"/>
</dbReference>
<dbReference type="InterPro" id="IPR002885">
    <property type="entry name" value="PPR_rpt"/>
</dbReference>
<accession>A0A9D4ZXZ7</accession>
<evidence type="ECO:0000313" key="3">
    <source>
        <dbReference type="EMBL" id="KAI5386603.1"/>
    </source>
</evidence>